<evidence type="ECO:0000313" key="10">
    <source>
        <dbReference type="EMBL" id="KAK3778924.1"/>
    </source>
</evidence>
<feature type="transmembrane region" description="Helical" evidence="8">
    <location>
        <begin position="319"/>
        <end position="335"/>
    </location>
</feature>
<evidence type="ECO:0000256" key="8">
    <source>
        <dbReference type="SAM" id="Phobius"/>
    </source>
</evidence>
<keyword evidence="11" id="KW-1185">Reference proteome</keyword>
<evidence type="ECO:0000256" key="5">
    <source>
        <dbReference type="ARBA" id="ARBA00023136"/>
    </source>
</evidence>
<keyword evidence="6" id="KW-0675">Receptor</keyword>
<protein>
    <recommendedName>
        <fullName evidence="9">G-protein coupled receptors family 1 profile domain-containing protein</fullName>
    </recommendedName>
</protein>
<dbReference type="InterPro" id="IPR000276">
    <property type="entry name" value="GPCR_Rhodpsn"/>
</dbReference>
<dbReference type="PANTHER" id="PTHR24243">
    <property type="entry name" value="G-PROTEIN COUPLED RECEPTOR"/>
    <property type="match status" value="1"/>
</dbReference>
<dbReference type="PROSITE" id="PS50262">
    <property type="entry name" value="G_PROTEIN_RECEP_F1_2"/>
    <property type="match status" value="1"/>
</dbReference>
<comment type="subcellular location">
    <subcellularLocation>
        <location evidence="1">Membrane</location>
        <topology evidence="1">Multi-pass membrane protein</topology>
    </subcellularLocation>
</comment>
<evidence type="ECO:0000256" key="7">
    <source>
        <dbReference type="ARBA" id="ARBA00023224"/>
    </source>
</evidence>
<dbReference type="InterPro" id="IPR017452">
    <property type="entry name" value="GPCR_Rhodpsn_7TM"/>
</dbReference>
<evidence type="ECO:0000313" key="11">
    <source>
        <dbReference type="Proteomes" id="UP001283361"/>
    </source>
</evidence>
<keyword evidence="2 8" id="KW-0812">Transmembrane</keyword>
<evidence type="ECO:0000256" key="1">
    <source>
        <dbReference type="ARBA" id="ARBA00004141"/>
    </source>
</evidence>
<gene>
    <name evidence="10" type="ORF">RRG08_013183</name>
</gene>
<dbReference type="GO" id="GO:0008188">
    <property type="term" value="F:neuropeptide receptor activity"/>
    <property type="evidence" value="ECO:0007669"/>
    <property type="project" value="TreeGrafter"/>
</dbReference>
<evidence type="ECO:0000259" key="9">
    <source>
        <dbReference type="PROSITE" id="PS50262"/>
    </source>
</evidence>
<dbReference type="Proteomes" id="UP001283361">
    <property type="component" value="Unassembled WGS sequence"/>
</dbReference>
<evidence type="ECO:0000256" key="2">
    <source>
        <dbReference type="ARBA" id="ARBA00022692"/>
    </source>
</evidence>
<sequence length="336" mass="37416">MAQDNYYSIVNDEVCCQLHVLLHDNTRPLYTERQQQHQELQQQHQDLYIQQKTTPRIFNLFSPIQEDVNDINPRPPPTLDITAGDRALYTYSTITSSSTTLASASSSDRYQEQHRFETSGDASLMASVLCPPLDIPTITQTTSSSPQTSCPNVIYSYDRASKSFTTIVRDSLQNIFLPGPNATWEELHEVTSSYSSDNISVLCAPHGKTMGLDIGGTSSGIFVNSILNNTYSAVTSTDTYISNISTLLQNMHNLSEVNFSIVSKDDYLQMYLGKRYLSNAAMVALMAIYSLIFFTGVIGNVCTCLVIARNRFLHTATNYYLFSLAISDVLTLLLGK</sequence>
<proteinExistence type="predicted"/>
<accession>A0AAE1A0C5</accession>
<feature type="domain" description="G-protein coupled receptors family 1 profile" evidence="9">
    <location>
        <begin position="299"/>
        <end position="336"/>
    </location>
</feature>
<reference evidence="10" key="1">
    <citation type="journal article" date="2023" name="G3 (Bethesda)">
        <title>A reference genome for the long-term kleptoplast-retaining sea slug Elysia crispata morphotype clarki.</title>
        <authorList>
            <person name="Eastman K.E."/>
            <person name="Pendleton A.L."/>
            <person name="Shaikh M.A."/>
            <person name="Suttiyut T."/>
            <person name="Ogas R."/>
            <person name="Tomko P."/>
            <person name="Gavelis G."/>
            <person name="Widhalm J.R."/>
            <person name="Wisecaver J.H."/>
        </authorList>
    </citation>
    <scope>NUCLEOTIDE SEQUENCE</scope>
    <source>
        <strain evidence="10">ECLA1</strain>
    </source>
</reference>
<keyword evidence="4" id="KW-0297">G-protein coupled receptor</keyword>
<dbReference type="PANTHER" id="PTHR24243:SF208">
    <property type="entry name" value="PYROKININ-1 RECEPTOR"/>
    <property type="match status" value="1"/>
</dbReference>
<dbReference type="GO" id="GO:0005886">
    <property type="term" value="C:plasma membrane"/>
    <property type="evidence" value="ECO:0007669"/>
    <property type="project" value="TreeGrafter"/>
</dbReference>
<dbReference type="SUPFAM" id="SSF81321">
    <property type="entry name" value="Family A G protein-coupled receptor-like"/>
    <property type="match status" value="1"/>
</dbReference>
<evidence type="ECO:0000256" key="6">
    <source>
        <dbReference type="ARBA" id="ARBA00023170"/>
    </source>
</evidence>
<organism evidence="10 11">
    <name type="scientific">Elysia crispata</name>
    <name type="common">lettuce slug</name>
    <dbReference type="NCBI Taxonomy" id="231223"/>
    <lineage>
        <taxon>Eukaryota</taxon>
        <taxon>Metazoa</taxon>
        <taxon>Spiralia</taxon>
        <taxon>Lophotrochozoa</taxon>
        <taxon>Mollusca</taxon>
        <taxon>Gastropoda</taxon>
        <taxon>Heterobranchia</taxon>
        <taxon>Euthyneura</taxon>
        <taxon>Panpulmonata</taxon>
        <taxon>Sacoglossa</taxon>
        <taxon>Placobranchoidea</taxon>
        <taxon>Plakobranchidae</taxon>
        <taxon>Elysia</taxon>
    </lineage>
</organism>
<keyword evidence="7" id="KW-0807">Transducer</keyword>
<name>A0AAE1A0C5_9GAST</name>
<dbReference type="PRINTS" id="PR00237">
    <property type="entry name" value="GPCRRHODOPSN"/>
</dbReference>
<evidence type="ECO:0000256" key="4">
    <source>
        <dbReference type="ARBA" id="ARBA00023040"/>
    </source>
</evidence>
<dbReference type="Gene3D" id="1.20.1070.10">
    <property type="entry name" value="Rhodopsin 7-helix transmembrane proteins"/>
    <property type="match status" value="1"/>
</dbReference>
<evidence type="ECO:0000256" key="3">
    <source>
        <dbReference type="ARBA" id="ARBA00022989"/>
    </source>
</evidence>
<comment type="caution">
    <text evidence="10">The sequence shown here is derived from an EMBL/GenBank/DDBJ whole genome shotgun (WGS) entry which is preliminary data.</text>
</comment>
<keyword evidence="3 8" id="KW-1133">Transmembrane helix</keyword>
<dbReference type="EMBL" id="JAWDGP010002895">
    <property type="protein sequence ID" value="KAK3778924.1"/>
    <property type="molecule type" value="Genomic_DNA"/>
</dbReference>
<feature type="transmembrane region" description="Helical" evidence="8">
    <location>
        <begin position="280"/>
        <end position="307"/>
    </location>
</feature>
<dbReference type="AlphaFoldDB" id="A0AAE1A0C5"/>
<keyword evidence="5 8" id="KW-0472">Membrane</keyword>